<evidence type="ECO:0000256" key="2">
    <source>
        <dbReference type="ARBA" id="ARBA00004481"/>
    </source>
</evidence>
<dbReference type="PANTHER" id="PTHR12820:SF0">
    <property type="entry name" value="VACUOLAR PROTEIN SORTING-ASSOCIATED PROTEIN 53 HOMOLOG"/>
    <property type="match status" value="1"/>
</dbReference>
<name>A0ABP1RWK5_9HEXA</name>
<dbReference type="Proteomes" id="UP001642540">
    <property type="component" value="Unassembled WGS sequence"/>
</dbReference>
<dbReference type="Gene3D" id="1.10.357.110">
    <property type="entry name" value="Vacuolar protein sorting-associated protein 53, C-terminus"/>
    <property type="match status" value="1"/>
</dbReference>
<feature type="compositionally biased region" description="Polar residues" evidence="8">
    <location>
        <begin position="409"/>
        <end position="421"/>
    </location>
</feature>
<protein>
    <recommendedName>
        <fullName evidence="4">Vacuolar protein sorting-associated protein 53 homolog</fullName>
    </recommendedName>
</protein>
<dbReference type="InterPro" id="IPR031745">
    <property type="entry name" value="Vps53_C"/>
</dbReference>
<sequence length="872" mass="98282">MAGAAEISFGPVGKKKESSGSSATSNMWMEDDGYAEITQLPPEVLKAIEQVLPSDDPLDQSEFDIVAHINTLFPTEQSLAQLNDVIQSVEQDIYNADQEIREFVRHQTGRGGQDGVTALTRAQASIEALVTKVLDMKGRAEQSEAAVRDMTRDIRQLDTAKRNLTAAITTLNHLNMLLSGVDTLQTLVKTRQYGDVANLLQGVANVVEHFDNYHNIPQIAELAQKVKDIKKELGDQISLEFRESFSSTTGSLHVKQMSEACLVLDVLEPHVKHDLLQWFISIQLKEYGVLFDENEDLAWLDKVDKRYAWLKKHLIQFEERYGAIFPSHWDVSQRIAMQFCHQTRQDLSKVMVKRRHEIDVKLLLSAIQKTCSFENLLFLRFGGQAIEDPGDATNPFLSSTAEDDEKNPFLQSSGDTSSGNKSGAKDLASPPPRRKIIPNAFHRIMAQCFDPFLYIYVESQDKNLMELIDKFVADLRINGFPMPQSSDASGVVLANCADLFVFYKKCLVQCTQLSCGEPLLNLGFVFIKRLRDYCNKILQANLPKVANQNTHLTSVSSITRELRDLNTTGLIQNFQSLLKEGEAVRFTSHELYRIACILTTAEYCVETTQQLEEKLREKLGPLAPKLTMEHERSMFVEVIETSVSLLVQDLDAACEPFFTAITKTAWQAVDKVGDQSAYVSGMISQWKSTVPTLRDYLATSRKYFVIFCQQFAKLFMEKYISALQKCKGINKLGAQQLLLDTQSLKTSLLDLPSIGLTVKRKPPDKYSKLIVREMGRTEMVLKVTMAPVEQIATFVDQATKLIPDCGPNEFSKILDMKGFKKTEQGPFIESFKSKTSGLSLSHYSQFQEHDSPESNVESSRIKKLEKLIKKRL</sequence>
<reference evidence="11 12" key="1">
    <citation type="submission" date="2024-08" db="EMBL/GenBank/DDBJ databases">
        <authorList>
            <person name="Cucini C."/>
            <person name="Frati F."/>
        </authorList>
    </citation>
    <scope>NUCLEOTIDE SEQUENCE [LARGE SCALE GENOMIC DNA]</scope>
</reference>
<dbReference type="Pfam" id="PF04100">
    <property type="entry name" value="Vps53_N"/>
    <property type="match status" value="1"/>
</dbReference>
<evidence type="ECO:0000256" key="3">
    <source>
        <dbReference type="ARBA" id="ARBA00008628"/>
    </source>
</evidence>
<dbReference type="EMBL" id="CAXLJM020000117">
    <property type="protein sequence ID" value="CAL8137364.1"/>
    <property type="molecule type" value="Genomic_DNA"/>
</dbReference>
<dbReference type="Pfam" id="PF16854">
    <property type="entry name" value="VPS53_C"/>
    <property type="match status" value="1"/>
</dbReference>
<accession>A0ABP1RWK5</accession>
<comment type="caution">
    <text evidence="11">The sequence shown here is derived from an EMBL/GenBank/DDBJ whole genome shotgun (WGS) entry which is preliminary data.</text>
</comment>
<dbReference type="InterPro" id="IPR039766">
    <property type="entry name" value="Vps53"/>
</dbReference>
<keyword evidence="7" id="KW-0472">Membrane</keyword>
<evidence type="ECO:0000256" key="5">
    <source>
        <dbReference type="ARBA" id="ARBA00022753"/>
    </source>
</evidence>
<evidence type="ECO:0000313" key="11">
    <source>
        <dbReference type="EMBL" id="CAL8137364.1"/>
    </source>
</evidence>
<evidence type="ECO:0000256" key="4">
    <source>
        <dbReference type="ARBA" id="ARBA00014103"/>
    </source>
</evidence>
<feature type="region of interest" description="Disordered" evidence="8">
    <location>
        <begin position="392"/>
        <end position="433"/>
    </location>
</feature>
<evidence type="ECO:0000256" key="6">
    <source>
        <dbReference type="ARBA" id="ARBA00023034"/>
    </source>
</evidence>
<dbReference type="InterPro" id="IPR007234">
    <property type="entry name" value="Vps53_N"/>
</dbReference>
<keyword evidence="5" id="KW-0967">Endosome</keyword>
<evidence type="ECO:0000259" key="10">
    <source>
        <dbReference type="Pfam" id="PF16854"/>
    </source>
</evidence>
<keyword evidence="6" id="KW-0333">Golgi apparatus</keyword>
<evidence type="ECO:0000256" key="8">
    <source>
        <dbReference type="SAM" id="MobiDB-lite"/>
    </source>
</evidence>
<comment type="similarity">
    <text evidence="3">Belongs to the VPS53 family.</text>
</comment>
<keyword evidence="12" id="KW-1185">Reference proteome</keyword>
<dbReference type="PANTHER" id="PTHR12820">
    <property type="entry name" value="VACUOLAR SORTING PROTEIN 53"/>
    <property type="match status" value="1"/>
</dbReference>
<evidence type="ECO:0000259" key="9">
    <source>
        <dbReference type="Pfam" id="PF04100"/>
    </source>
</evidence>
<proteinExistence type="inferred from homology"/>
<comment type="subcellular location">
    <subcellularLocation>
        <location evidence="2">Endosome membrane</location>
        <topology evidence="2">Peripheral membrane protein</topology>
    </subcellularLocation>
    <subcellularLocation>
        <location evidence="1">Golgi apparatus</location>
        <location evidence="1">trans-Golgi network membrane</location>
        <topology evidence="1">Peripheral membrane protein</topology>
    </subcellularLocation>
</comment>
<evidence type="ECO:0000256" key="1">
    <source>
        <dbReference type="ARBA" id="ARBA00004150"/>
    </source>
</evidence>
<gene>
    <name evidence="11" type="ORF">ODALV1_LOCUS26884</name>
</gene>
<feature type="domain" description="Vps53 N-terminal" evidence="9">
    <location>
        <begin position="62"/>
        <end position="474"/>
    </location>
</feature>
<evidence type="ECO:0000256" key="7">
    <source>
        <dbReference type="ARBA" id="ARBA00023136"/>
    </source>
</evidence>
<evidence type="ECO:0000313" key="12">
    <source>
        <dbReference type="Proteomes" id="UP001642540"/>
    </source>
</evidence>
<feature type="domain" description="Vps53 C-terminal" evidence="10">
    <location>
        <begin position="736"/>
        <end position="818"/>
    </location>
</feature>
<feature type="region of interest" description="Disordered" evidence="8">
    <location>
        <begin position="1"/>
        <end position="27"/>
    </location>
</feature>
<dbReference type="InterPro" id="IPR038260">
    <property type="entry name" value="Vps53_C_sf"/>
</dbReference>
<organism evidence="11 12">
    <name type="scientific">Orchesella dallaii</name>
    <dbReference type="NCBI Taxonomy" id="48710"/>
    <lineage>
        <taxon>Eukaryota</taxon>
        <taxon>Metazoa</taxon>
        <taxon>Ecdysozoa</taxon>
        <taxon>Arthropoda</taxon>
        <taxon>Hexapoda</taxon>
        <taxon>Collembola</taxon>
        <taxon>Entomobryomorpha</taxon>
        <taxon>Entomobryoidea</taxon>
        <taxon>Orchesellidae</taxon>
        <taxon>Orchesellinae</taxon>
        <taxon>Orchesella</taxon>
    </lineage>
</organism>